<name>A0A0B0P2T0_GOSAR</name>
<evidence type="ECO:0000313" key="2">
    <source>
        <dbReference type="EMBL" id="KHG19320.1"/>
    </source>
</evidence>
<evidence type="ECO:0000313" key="3">
    <source>
        <dbReference type="Proteomes" id="UP000032142"/>
    </source>
</evidence>
<proteinExistence type="predicted"/>
<organism evidence="2 3">
    <name type="scientific">Gossypium arboreum</name>
    <name type="common">Tree cotton</name>
    <name type="synonym">Gossypium nanking</name>
    <dbReference type="NCBI Taxonomy" id="29729"/>
    <lineage>
        <taxon>Eukaryota</taxon>
        <taxon>Viridiplantae</taxon>
        <taxon>Streptophyta</taxon>
        <taxon>Embryophyta</taxon>
        <taxon>Tracheophyta</taxon>
        <taxon>Spermatophyta</taxon>
        <taxon>Magnoliopsida</taxon>
        <taxon>eudicotyledons</taxon>
        <taxon>Gunneridae</taxon>
        <taxon>Pentapetalae</taxon>
        <taxon>rosids</taxon>
        <taxon>malvids</taxon>
        <taxon>Malvales</taxon>
        <taxon>Malvaceae</taxon>
        <taxon>Malvoideae</taxon>
        <taxon>Gossypium</taxon>
    </lineage>
</organism>
<accession>A0A0B0P2T0</accession>
<dbReference type="EMBL" id="KN412737">
    <property type="protein sequence ID" value="KHG19320.1"/>
    <property type="molecule type" value="Genomic_DNA"/>
</dbReference>
<gene>
    <name evidence="1" type="ORF">F383_23716</name>
    <name evidence="2" type="ORF">F383_26218</name>
</gene>
<dbReference type="Proteomes" id="UP000032142">
    <property type="component" value="Unassembled WGS sequence"/>
</dbReference>
<dbReference type="AlphaFoldDB" id="A0A0B0P2T0"/>
<sequence>MSKMRLCVNPFQDGTGMYLKLISNKCLI</sequence>
<dbReference type="EMBL" id="KN407319">
    <property type="protein sequence ID" value="KHG16998.1"/>
    <property type="molecule type" value="Genomic_DNA"/>
</dbReference>
<evidence type="ECO:0000313" key="1">
    <source>
        <dbReference type="EMBL" id="KHG16998.1"/>
    </source>
</evidence>
<reference evidence="2" key="1">
    <citation type="submission" date="2014-09" db="EMBL/GenBank/DDBJ databases">
        <title>G. arboreum L. cv. AKA8401 A2 genome assembly version 1.0.</title>
        <authorList>
            <person name="Mudge J."/>
            <person name="Ramaraj T."/>
            <person name="Lindquist I.E."/>
            <person name="Bharti A.K."/>
            <person name="Sundararajan A."/>
            <person name="Cameron C.T."/>
            <person name="Woodward J.E."/>
            <person name="May G.D."/>
            <person name="Brubaker C."/>
            <person name="Broadhvest J."/>
            <person name="Wilkins T.A."/>
        </authorList>
    </citation>
    <scope>NUCLEOTIDE SEQUENCE</scope>
</reference>
<keyword evidence="3" id="KW-1185">Reference proteome</keyword>
<protein>
    <submittedName>
        <fullName evidence="2">Uncharacterized protein</fullName>
    </submittedName>
</protein>
<reference evidence="3" key="2">
    <citation type="submission" date="2014-09" db="EMBL/GenBank/DDBJ databases">
        <authorList>
            <person name="Mudge J."/>
            <person name="Ramaraj T."/>
            <person name="Lindquist I.E."/>
            <person name="Bharti A.K."/>
            <person name="Sundararajan A."/>
            <person name="Cameron C.T."/>
            <person name="Woodward J.E."/>
            <person name="May G.D."/>
            <person name="Brubaker C."/>
            <person name="Broadhvest J."/>
            <person name="Wilkins T.A."/>
        </authorList>
    </citation>
    <scope>NUCLEOTIDE SEQUENCE</scope>
    <source>
        <strain evidence="3">cv. AKA8401</strain>
    </source>
</reference>